<dbReference type="Gramene" id="EOY24717">
    <property type="protein sequence ID" value="EOY24717"/>
    <property type="gene ID" value="TCM_016245"/>
</dbReference>
<proteinExistence type="predicted"/>
<dbReference type="HOGENOM" id="CLU_2228061_0_0_1"/>
<dbReference type="EMBL" id="CM001881">
    <property type="protein sequence ID" value="EOY24717.1"/>
    <property type="molecule type" value="Genomic_DNA"/>
</dbReference>
<dbReference type="Proteomes" id="UP000026915">
    <property type="component" value="Chromosome 3"/>
</dbReference>
<keyword evidence="2" id="KW-1185">Reference proteome</keyword>
<name>A0A061G6C6_THECC</name>
<reference evidence="1 2" key="1">
    <citation type="journal article" date="2013" name="Genome Biol.">
        <title>The genome sequence of the most widely cultivated cacao type and its use to identify candidate genes regulating pod color.</title>
        <authorList>
            <person name="Motamayor J.C."/>
            <person name="Mockaitis K."/>
            <person name="Schmutz J."/>
            <person name="Haiminen N."/>
            <person name="Iii D.L."/>
            <person name="Cornejo O."/>
            <person name="Findley S.D."/>
            <person name="Zheng P."/>
            <person name="Utro F."/>
            <person name="Royaert S."/>
            <person name="Saski C."/>
            <person name="Jenkins J."/>
            <person name="Podicheti R."/>
            <person name="Zhao M."/>
            <person name="Scheffler B.E."/>
            <person name="Stack J.C."/>
            <person name="Feltus F.A."/>
            <person name="Mustiga G.M."/>
            <person name="Amores F."/>
            <person name="Phillips W."/>
            <person name="Marelli J.P."/>
            <person name="May G.D."/>
            <person name="Shapiro H."/>
            <person name="Ma J."/>
            <person name="Bustamante C.D."/>
            <person name="Schnell R.J."/>
            <person name="Main D."/>
            <person name="Gilbert D."/>
            <person name="Parida L."/>
            <person name="Kuhn D.N."/>
        </authorList>
    </citation>
    <scope>NUCLEOTIDE SEQUENCE [LARGE SCALE GENOMIC DNA]</scope>
    <source>
        <strain evidence="2">cv. Matina 1-6</strain>
    </source>
</reference>
<accession>A0A061G6C6</accession>
<organism evidence="1 2">
    <name type="scientific">Theobroma cacao</name>
    <name type="common">Cacao</name>
    <name type="synonym">Cocoa</name>
    <dbReference type="NCBI Taxonomy" id="3641"/>
    <lineage>
        <taxon>Eukaryota</taxon>
        <taxon>Viridiplantae</taxon>
        <taxon>Streptophyta</taxon>
        <taxon>Embryophyta</taxon>
        <taxon>Tracheophyta</taxon>
        <taxon>Spermatophyta</taxon>
        <taxon>Magnoliopsida</taxon>
        <taxon>eudicotyledons</taxon>
        <taxon>Gunneridae</taxon>
        <taxon>Pentapetalae</taxon>
        <taxon>rosids</taxon>
        <taxon>malvids</taxon>
        <taxon>Malvales</taxon>
        <taxon>Malvaceae</taxon>
        <taxon>Byttnerioideae</taxon>
        <taxon>Theobroma</taxon>
    </lineage>
</organism>
<sequence length="106" mass="12344">MKVQEKIEIELWNATRQIGPLRERIQEKTLLEELELELKSKEICINELKQKWADVGASYAYLIAEKEKMAQEAEESRRVLADVYLRRDEAEAEIEMAKDGLFSCLG</sequence>
<gene>
    <name evidence="1" type="ORF">TCM_016245</name>
</gene>
<protein>
    <submittedName>
        <fullName evidence="1">Uncharacterized protein</fullName>
    </submittedName>
</protein>
<dbReference type="InParanoid" id="A0A061G6C6"/>
<dbReference type="AlphaFoldDB" id="A0A061G6C6"/>
<evidence type="ECO:0000313" key="1">
    <source>
        <dbReference type="EMBL" id="EOY24717.1"/>
    </source>
</evidence>
<evidence type="ECO:0000313" key="2">
    <source>
        <dbReference type="Proteomes" id="UP000026915"/>
    </source>
</evidence>